<keyword evidence="2 3" id="KW-0378">Hydrolase</keyword>
<accession>A0A0N4YAF7</accession>
<evidence type="ECO:0000256" key="2">
    <source>
        <dbReference type="PROSITE-ProRule" id="PRU01211"/>
    </source>
</evidence>
<dbReference type="SUPFAM" id="SSF55486">
    <property type="entry name" value="Metalloproteases ('zincins'), catalytic domain"/>
    <property type="match status" value="1"/>
</dbReference>
<dbReference type="EMBL" id="UYSL01021019">
    <property type="protein sequence ID" value="VDL76960.1"/>
    <property type="molecule type" value="Genomic_DNA"/>
</dbReference>
<dbReference type="PANTHER" id="PTHR10127:SF831">
    <property type="entry name" value="ZINC METALLOPROTEINASE NAS-37"/>
    <property type="match status" value="1"/>
</dbReference>
<dbReference type="Gene3D" id="3.40.390.10">
    <property type="entry name" value="Collagenase (Catalytic Domain)"/>
    <property type="match status" value="1"/>
</dbReference>
<comment type="caution">
    <text evidence="2">Lacks conserved residue(s) required for the propagation of feature annotation.</text>
</comment>
<evidence type="ECO:0000256" key="3">
    <source>
        <dbReference type="RuleBase" id="RU361183"/>
    </source>
</evidence>
<keyword evidence="4" id="KW-0175">Coiled coil</keyword>
<keyword evidence="2 3" id="KW-0645">Protease</keyword>
<feature type="domain" description="Peptidase M12A" evidence="5">
    <location>
        <begin position="119"/>
        <end position="252"/>
    </location>
</feature>
<organism evidence="8">
    <name type="scientific">Nippostrongylus brasiliensis</name>
    <name type="common">Rat hookworm</name>
    <dbReference type="NCBI Taxonomy" id="27835"/>
    <lineage>
        <taxon>Eukaryota</taxon>
        <taxon>Metazoa</taxon>
        <taxon>Ecdysozoa</taxon>
        <taxon>Nematoda</taxon>
        <taxon>Chromadorea</taxon>
        <taxon>Rhabditida</taxon>
        <taxon>Rhabditina</taxon>
        <taxon>Rhabditomorpha</taxon>
        <taxon>Strongyloidea</taxon>
        <taxon>Heligmosomidae</taxon>
        <taxon>Nippostrongylus</taxon>
    </lineage>
</organism>
<evidence type="ECO:0000259" key="5">
    <source>
        <dbReference type="PROSITE" id="PS51864"/>
    </source>
</evidence>
<keyword evidence="2 3" id="KW-0482">Metalloprotease</keyword>
<comment type="cofactor">
    <cofactor evidence="2 3">
        <name>Zn(2+)</name>
        <dbReference type="ChEBI" id="CHEBI:29105"/>
    </cofactor>
    <text evidence="2 3">Binds 1 zinc ion per subunit.</text>
</comment>
<dbReference type="PRINTS" id="PR00480">
    <property type="entry name" value="ASTACIN"/>
</dbReference>
<dbReference type="PROSITE" id="PS51864">
    <property type="entry name" value="ASTACIN"/>
    <property type="match status" value="1"/>
</dbReference>
<dbReference type="AlphaFoldDB" id="A0A0N4YAF7"/>
<reference evidence="8" key="1">
    <citation type="submission" date="2016-04" db="UniProtKB">
        <authorList>
            <consortium name="WormBaseParasite"/>
        </authorList>
    </citation>
    <scope>IDENTIFICATION</scope>
</reference>
<keyword evidence="7" id="KW-1185">Reference proteome</keyword>
<evidence type="ECO:0000313" key="6">
    <source>
        <dbReference type="EMBL" id="VDL76960.1"/>
    </source>
</evidence>
<dbReference type="EC" id="3.4.24.-" evidence="3"/>
<feature type="binding site" evidence="2">
    <location>
        <position position="220"/>
    </location>
    <ligand>
        <name>Zn(2+)</name>
        <dbReference type="ChEBI" id="CHEBI:29105"/>
        <note>catalytic</note>
    </ligand>
</feature>
<evidence type="ECO:0000256" key="1">
    <source>
        <dbReference type="ARBA" id="ARBA00023157"/>
    </source>
</evidence>
<keyword evidence="2 3" id="KW-0862">Zinc</keyword>
<evidence type="ECO:0000313" key="7">
    <source>
        <dbReference type="Proteomes" id="UP000271162"/>
    </source>
</evidence>
<protein>
    <recommendedName>
        <fullName evidence="3">Metalloendopeptidase</fullName>
        <ecNumber evidence="3">3.4.24.-</ecNumber>
    </recommendedName>
</protein>
<feature type="binding site" evidence="2">
    <location>
        <position position="214"/>
    </location>
    <ligand>
        <name>Zn(2+)</name>
        <dbReference type="ChEBI" id="CHEBI:29105"/>
        <note>catalytic</note>
    </ligand>
</feature>
<dbReference type="STRING" id="27835.A0A0N4YAF7"/>
<dbReference type="OMA" id="FVENSTY"/>
<dbReference type="Pfam" id="PF01400">
    <property type="entry name" value="Astacin"/>
    <property type="match status" value="1"/>
</dbReference>
<feature type="coiled-coil region" evidence="4">
    <location>
        <begin position="99"/>
        <end position="126"/>
    </location>
</feature>
<dbReference type="WBParaSite" id="NBR_0001337001-mRNA-1">
    <property type="protein sequence ID" value="NBR_0001337001-mRNA-1"/>
    <property type="gene ID" value="NBR_0001337001"/>
</dbReference>
<feature type="binding site" evidence="2">
    <location>
        <position position="210"/>
    </location>
    <ligand>
        <name>Zn(2+)</name>
        <dbReference type="ChEBI" id="CHEBI:29105"/>
        <note>catalytic</note>
    </ligand>
</feature>
<dbReference type="InterPro" id="IPR024079">
    <property type="entry name" value="MetalloPept_cat_dom_sf"/>
</dbReference>
<dbReference type="PANTHER" id="PTHR10127">
    <property type="entry name" value="DISCOIDIN, CUB, EGF, LAMININ , AND ZINC METALLOPROTEASE DOMAIN CONTAINING"/>
    <property type="match status" value="1"/>
</dbReference>
<dbReference type="GO" id="GO:0008270">
    <property type="term" value="F:zinc ion binding"/>
    <property type="evidence" value="ECO:0007669"/>
    <property type="project" value="UniProtKB-UniRule"/>
</dbReference>
<dbReference type="InterPro" id="IPR001506">
    <property type="entry name" value="Peptidase_M12A"/>
</dbReference>
<dbReference type="GO" id="GO:0004222">
    <property type="term" value="F:metalloendopeptidase activity"/>
    <property type="evidence" value="ECO:0007669"/>
    <property type="project" value="UniProtKB-UniRule"/>
</dbReference>
<evidence type="ECO:0000256" key="4">
    <source>
        <dbReference type="SAM" id="Coils"/>
    </source>
</evidence>
<dbReference type="Proteomes" id="UP000271162">
    <property type="component" value="Unassembled WGS sequence"/>
</dbReference>
<proteinExistence type="predicted"/>
<name>A0A0N4YAF7_NIPBR</name>
<evidence type="ECO:0000313" key="8">
    <source>
        <dbReference type="WBParaSite" id="NBR_0001337001-mRNA-1"/>
    </source>
</evidence>
<keyword evidence="2 3" id="KW-0479">Metal-binding</keyword>
<dbReference type="InterPro" id="IPR006026">
    <property type="entry name" value="Peptidase_Metallo"/>
</dbReference>
<feature type="active site" evidence="2">
    <location>
        <position position="211"/>
    </location>
</feature>
<keyword evidence="1" id="KW-1015">Disulfide bond</keyword>
<gene>
    <name evidence="6" type="ORF">NBR_LOCUS13371</name>
</gene>
<dbReference type="SMART" id="SM00235">
    <property type="entry name" value="ZnMc"/>
    <property type="match status" value="1"/>
</dbReference>
<dbReference type="GO" id="GO:0006508">
    <property type="term" value="P:proteolysis"/>
    <property type="evidence" value="ECO:0007669"/>
    <property type="project" value="UniProtKB-KW"/>
</dbReference>
<reference evidence="6 7" key="2">
    <citation type="submission" date="2018-11" db="EMBL/GenBank/DDBJ databases">
        <authorList>
            <consortium name="Pathogen Informatics"/>
        </authorList>
    </citation>
    <scope>NUCLEOTIDE SEQUENCE [LARGE SCALE GENOMIC DNA]</scope>
</reference>
<sequence>MIGSSLGIGSLFVICGNVLGLTRTTLSRPFSGDDIQSGDLLWRLAQLSRSDSSPLTLNSMSMQFLASLDNDDEEVVDTRSILEINQEEGVDSYLLEGDIRLSSEQLNRLERNLNETRQKRQADKTVALWTNNQIFYYFDDSVGPRRRRLVRKTLAYLSARTCLDFVENSTYTNRIRVFFGNGCYSSIGMTGGEQDLSLGKGCYTMGTVAHEFMHALGVWHMHMRDDRDDYISVDLSGVPVRFFSYFINYFNG</sequence>